<dbReference type="InterPro" id="IPR050194">
    <property type="entry name" value="Glycosyltransferase_grp1"/>
</dbReference>
<accession>A0A369T876</accession>
<dbReference type="Proteomes" id="UP000253941">
    <property type="component" value="Unassembled WGS sequence"/>
</dbReference>
<dbReference type="Pfam" id="PF00534">
    <property type="entry name" value="Glycos_transf_1"/>
    <property type="match status" value="1"/>
</dbReference>
<dbReference type="CDD" id="cd03819">
    <property type="entry name" value="GT4_WavL-like"/>
    <property type="match status" value="1"/>
</dbReference>
<dbReference type="InterPro" id="IPR028098">
    <property type="entry name" value="Glyco_trans_4-like_N"/>
</dbReference>
<comment type="caution">
    <text evidence="3">The sequence shown here is derived from an EMBL/GenBank/DDBJ whole genome shotgun (WGS) entry which is preliminary data.</text>
</comment>
<keyword evidence="3" id="KW-0808">Transferase</keyword>
<evidence type="ECO:0000259" key="1">
    <source>
        <dbReference type="Pfam" id="PF00534"/>
    </source>
</evidence>
<dbReference type="PANTHER" id="PTHR45947">
    <property type="entry name" value="SULFOQUINOVOSYL TRANSFERASE SQD2"/>
    <property type="match status" value="1"/>
</dbReference>
<dbReference type="PANTHER" id="PTHR45947:SF3">
    <property type="entry name" value="SULFOQUINOVOSYL TRANSFERASE SQD2"/>
    <property type="match status" value="1"/>
</dbReference>
<feature type="domain" description="Glycosyltransferase subfamily 4-like N-terminal" evidence="2">
    <location>
        <begin position="29"/>
        <end position="182"/>
    </location>
</feature>
<dbReference type="Pfam" id="PF13439">
    <property type="entry name" value="Glyco_transf_4"/>
    <property type="match status" value="1"/>
</dbReference>
<feature type="domain" description="Glycosyl transferase family 1" evidence="1">
    <location>
        <begin position="201"/>
        <end position="352"/>
    </location>
</feature>
<name>A0A369T876_9PROT</name>
<organism evidence="3 4">
    <name type="scientific">Ferruginivarius sediminum</name>
    <dbReference type="NCBI Taxonomy" id="2661937"/>
    <lineage>
        <taxon>Bacteria</taxon>
        <taxon>Pseudomonadati</taxon>
        <taxon>Pseudomonadota</taxon>
        <taxon>Alphaproteobacteria</taxon>
        <taxon>Rhodospirillales</taxon>
        <taxon>Rhodospirillaceae</taxon>
        <taxon>Ferruginivarius</taxon>
    </lineage>
</organism>
<dbReference type="GO" id="GO:0016758">
    <property type="term" value="F:hexosyltransferase activity"/>
    <property type="evidence" value="ECO:0007669"/>
    <property type="project" value="TreeGrafter"/>
</dbReference>
<evidence type="ECO:0000313" key="3">
    <source>
        <dbReference type="EMBL" id="RDD61510.1"/>
    </source>
</evidence>
<proteinExistence type="predicted"/>
<evidence type="ECO:0000259" key="2">
    <source>
        <dbReference type="Pfam" id="PF13439"/>
    </source>
</evidence>
<keyword evidence="4" id="KW-1185">Reference proteome</keyword>
<dbReference type="RefSeq" id="WP_114582542.1">
    <property type="nucleotide sequence ID" value="NZ_QPMH01000011.1"/>
</dbReference>
<gene>
    <name evidence="3" type="ORF">DRB17_12480</name>
</gene>
<dbReference type="Gene3D" id="3.40.50.2000">
    <property type="entry name" value="Glycogen Phosphorylase B"/>
    <property type="match status" value="2"/>
</dbReference>
<sequence length="391" mass="42456">MLRDDITGTTVAEGRGRVVLQVLPALETGGVERGTLDIAGALAARGDTALVASAGGAMAHRLARLGARHVELPLHRKGLLSLWRNARRLEALIRAEGVDLVHARSRAPAWSALLAARRTGVPFVTTFHGTYNFRMPPKRAYNAVMTKGDRVIAISEFIARHILANYPLDTDRLRVVPRGVDLGQFDPGAVSRDRMVALATKWRLPDGVPVVMLPGRLTRWKGQAVLIEALARLRGREFCCVLVGSDQGRTGYRRELEKLVVGRKLADRVFISDDCRDMPAAYMLADVVVSASTDPEAFGRIASEAQAMGRPLVASAHGGVPEQVLEGTTTALVRPGDADDLARGLDWALSLDHAARAEVFAAGQAQARHFSKELMCQRTLAVYDELLDRDA</sequence>
<dbReference type="EMBL" id="QPMH01000011">
    <property type="protein sequence ID" value="RDD61510.1"/>
    <property type="molecule type" value="Genomic_DNA"/>
</dbReference>
<dbReference type="InterPro" id="IPR001296">
    <property type="entry name" value="Glyco_trans_1"/>
</dbReference>
<evidence type="ECO:0000313" key="4">
    <source>
        <dbReference type="Proteomes" id="UP000253941"/>
    </source>
</evidence>
<reference evidence="3 4" key="1">
    <citation type="submission" date="2018-07" db="EMBL/GenBank/DDBJ databases">
        <title>Venubactetium sediminum gen. nov., sp. nov., isolated from a marine solar saltern.</title>
        <authorList>
            <person name="Wang S."/>
        </authorList>
    </citation>
    <scope>NUCLEOTIDE SEQUENCE [LARGE SCALE GENOMIC DNA]</scope>
    <source>
        <strain evidence="3 4">WD2A32</strain>
    </source>
</reference>
<dbReference type="AlphaFoldDB" id="A0A369T876"/>
<dbReference type="SUPFAM" id="SSF53756">
    <property type="entry name" value="UDP-Glycosyltransferase/glycogen phosphorylase"/>
    <property type="match status" value="1"/>
</dbReference>
<protein>
    <submittedName>
        <fullName evidence="3">Glycosyltransferase</fullName>
    </submittedName>
</protein>